<evidence type="ECO:0000256" key="7">
    <source>
        <dbReference type="ARBA" id="ARBA00023136"/>
    </source>
</evidence>
<feature type="transmembrane region" description="Helical" evidence="9">
    <location>
        <begin position="113"/>
        <end position="137"/>
    </location>
</feature>
<organism evidence="10 11">
    <name type="scientific">Pilibacter termitis</name>
    <dbReference type="NCBI Taxonomy" id="263852"/>
    <lineage>
        <taxon>Bacteria</taxon>
        <taxon>Bacillati</taxon>
        <taxon>Bacillota</taxon>
        <taxon>Bacilli</taxon>
        <taxon>Lactobacillales</taxon>
        <taxon>Enterococcaceae</taxon>
        <taxon>Pilibacter</taxon>
    </lineage>
</organism>
<dbReference type="GO" id="GO:0005886">
    <property type="term" value="C:plasma membrane"/>
    <property type="evidence" value="ECO:0007669"/>
    <property type="project" value="UniProtKB-SubCell"/>
</dbReference>
<keyword evidence="11" id="KW-1185">Reference proteome</keyword>
<comment type="subcellular location">
    <subcellularLocation>
        <location evidence="1">Cell membrane</location>
        <topology evidence="1">Multi-pass membrane protein</topology>
    </subcellularLocation>
</comment>
<dbReference type="AlphaFoldDB" id="A0A1T4KPI1"/>
<evidence type="ECO:0000256" key="8">
    <source>
        <dbReference type="PIRNR" id="PIRNR037778"/>
    </source>
</evidence>
<accession>A0A1T4KPI1</accession>
<evidence type="ECO:0000256" key="6">
    <source>
        <dbReference type="ARBA" id="ARBA00022989"/>
    </source>
</evidence>
<dbReference type="PANTHER" id="PTHR38438:SF1">
    <property type="entry name" value="RIBOFLAVIN TRANSPORTER RIBU"/>
    <property type="match status" value="1"/>
</dbReference>
<evidence type="ECO:0000256" key="1">
    <source>
        <dbReference type="ARBA" id="ARBA00004651"/>
    </source>
</evidence>
<dbReference type="RefSeq" id="WP_078806285.1">
    <property type="nucleotide sequence ID" value="NZ_FUXI01000003.1"/>
</dbReference>
<protein>
    <recommendedName>
        <fullName evidence="8">Riboflavin transporter</fullName>
    </recommendedName>
</protein>
<dbReference type="Gene3D" id="1.10.1760.20">
    <property type="match status" value="1"/>
</dbReference>
<dbReference type="EMBL" id="FUXI01000003">
    <property type="protein sequence ID" value="SJZ44330.1"/>
    <property type="molecule type" value="Genomic_DNA"/>
</dbReference>
<feature type="transmembrane region" description="Helical" evidence="9">
    <location>
        <begin position="44"/>
        <end position="68"/>
    </location>
</feature>
<feature type="transmembrane region" description="Helical" evidence="9">
    <location>
        <begin position="12"/>
        <end position="32"/>
    </location>
</feature>
<evidence type="ECO:0000256" key="5">
    <source>
        <dbReference type="ARBA" id="ARBA00022692"/>
    </source>
</evidence>
<comment type="similarity">
    <text evidence="2 8">Belongs to the prokaryotic riboflavin transporter (P-RFT) (TC 2.A.87) family.</text>
</comment>
<comment type="function">
    <text evidence="8">Probably a riboflavin-binding protein that interacts with the energy-coupling factor (ECF) ABC-transporter complex.</text>
</comment>
<feature type="transmembrane region" description="Helical" evidence="9">
    <location>
        <begin position="80"/>
        <end position="101"/>
    </location>
</feature>
<feature type="transmembrane region" description="Helical" evidence="9">
    <location>
        <begin position="157"/>
        <end position="184"/>
    </location>
</feature>
<evidence type="ECO:0000256" key="2">
    <source>
        <dbReference type="ARBA" id="ARBA00005540"/>
    </source>
</evidence>
<gene>
    <name evidence="10" type="ORF">SAMN02745116_00321</name>
</gene>
<evidence type="ECO:0000313" key="10">
    <source>
        <dbReference type="EMBL" id="SJZ44330.1"/>
    </source>
</evidence>
<reference evidence="10 11" key="1">
    <citation type="submission" date="2017-02" db="EMBL/GenBank/DDBJ databases">
        <authorList>
            <person name="Peterson S.W."/>
        </authorList>
    </citation>
    <scope>NUCLEOTIDE SEQUENCE [LARGE SCALE GENOMIC DNA]</scope>
    <source>
        <strain evidence="10 11">ATCC BAA-1030</strain>
    </source>
</reference>
<dbReference type="GO" id="GO:0032217">
    <property type="term" value="F:riboflavin transmembrane transporter activity"/>
    <property type="evidence" value="ECO:0007669"/>
    <property type="project" value="UniProtKB-UniRule"/>
</dbReference>
<name>A0A1T4KPI1_9ENTE</name>
<keyword evidence="5 9" id="KW-0812">Transmembrane</keyword>
<dbReference type="OrthoDB" id="9809216at2"/>
<keyword evidence="6 9" id="KW-1133">Transmembrane helix</keyword>
<evidence type="ECO:0000256" key="3">
    <source>
        <dbReference type="ARBA" id="ARBA00022448"/>
    </source>
</evidence>
<dbReference type="PANTHER" id="PTHR38438">
    <property type="entry name" value="RIBOFLAVIN TRANSPORTER RIBU"/>
    <property type="match status" value="1"/>
</dbReference>
<keyword evidence="4 8" id="KW-1003">Cell membrane</keyword>
<evidence type="ECO:0000256" key="4">
    <source>
        <dbReference type="ARBA" id="ARBA00022475"/>
    </source>
</evidence>
<sequence length="196" mass="22073">MSQNQTKRIVFIAILSAISVLLMQFLQLPLWFTGDFMKIDLSIIPILIGLFILGLPSAMAILILRSVLKLLIFNEGVGTMIGLPMNIIAMGIFVIAIWFLLKNEEYFSMKRFILGGFLGTVLLTIAMAILNYVYAIPMYEVFANFSLSKIGMTLKDWIIGMVLPFNLIQGVLLTFVTSIVMIPLNKVVRVEKMKFL</sequence>
<dbReference type="InterPro" id="IPR024529">
    <property type="entry name" value="ECF_trnsprt_substrate-spec"/>
</dbReference>
<evidence type="ECO:0000256" key="9">
    <source>
        <dbReference type="SAM" id="Phobius"/>
    </source>
</evidence>
<keyword evidence="3 8" id="KW-0813">Transport</keyword>
<dbReference type="PIRSF" id="PIRSF037778">
    <property type="entry name" value="UCP037778_transp_RibU"/>
    <property type="match status" value="1"/>
</dbReference>
<dbReference type="Pfam" id="PF12822">
    <property type="entry name" value="ECF_trnsprt"/>
    <property type="match status" value="1"/>
</dbReference>
<dbReference type="Proteomes" id="UP000190328">
    <property type="component" value="Unassembled WGS sequence"/>
</dbReference>
<proteinExistence type="inferred from homology"/>
<dbReference type="InterPro" id="IPR025720">
    <property type="entry name" value="RibU"/>
</dbReference>
<dbReference type="STRING" id="263852.SAMN02745116_00321"/>
<evidence type="ECO:0000313" key="11">
    <source>
        <dbReference type="Proteomes" id="UP000190328"/>
    </source>
</evidence>
<keyword evidence="7 8" id="KW-0472">Membrane</keyword>